<sequence length="714" mass="82598">MRIYFTIIFLLYFRLEIVKSSLETDTRFLLKPNCLPDDLNFMPSLSNGHLGFTVFGDAIYINGVYNGYKGNSRRARLPNWLNVTAHILNTQTNSYFQHNSIEYSMNLYEGVYEWVKEYKCLNLVLKQRFYAHRYFNRALVYETIVTRKTTSEPITIELHQNPGPNTQAFDVIFENSDANNIKMVKATTKILENEDFQPNRTSLYVAFSDNFQNDKKILKLNSDQNLHANDLLEKHTMKWQEFWNEFEINVEDNMELSQIINAGIFYMANSLPSLKTNQKNNPYFGLSPTGLGRGQLDADYEGHNFWDTEIWMLPAVTQFQPLWSQELFKYRLEHLQGALYNANKTGYTGARFPWESAYTGAEATNPCCPEVATQEIHISADIAVALKQFYATTYNHDWLCDTAWPLVREIAKFLQSRVTWMKKTKKFHIQNVMGPDEDHENVDDNVYTNVVFKQAFEFARFTHLTCDPNANVSSLDWLNIANNIFILYDNVLDYHPQHDGYKPGDQVKQADTILLGYPLQYPMQKFVQKLCILTRLNDLRMYENVTRRSGPAMTWSMFAINYLDVDLPSKAGEYFEKAYREYVRPQFKVWSETKLGFEGSANFLTGIGGFIQAIIHGYGGIRFQLENNLSKMIIKHTYLMNNTKQLTIKGIKFANSSFELIVKNGDNILTLLKLGNHPLEIAVGSDKASNLYDGFSIQFQTELIIIQTITKLAK</sequence>
<comment type="catalytic activity">
    <reaction evidence="4">
        <text>(5R)-5-O-[alpha-D-glucosyl-(1-&gt;2)-beta-D-galactosyl]-5-hydroxy-L-lysyl-[collagen] + H2O = (5R)-5-O-(beta-D-galactosyl)-5-hydroxy-L-lysyl-[collagen] + D-glucose</text>
        <dbReference type="Rhea" id="RHEA:11068"/>
        <dbReference type="Rhea" id="RHEA-COMP:12753"/>
        <dbReference type="Rhea" id="RHEA-COMP:12754"/>
        <dbReference type="ChEBI" id="CHEBI:4167"/>
        <dbReference type="ChEBI" id="CHEBI:15377"/>
        <dbReference type="ChEBI" id="CHEBI:133443"/>
        <dbReference type="ChEBI" id="CHEBI:133452"/>
        <dbReference type="EC" id="3.2.1.107"/>
    </reaction>
</comment>
<dbReference type="Gene3D" id="1.50.10.10">
    <property type="match status" value="1"/>
</dbReference>
<evidence type="ECO:0000256" key="9">
    <source>
        <dbReference type="SAM" id="SignalP"/>
    </source>
</evidence>
<gene>
    <name evidence="11" type="ORF">FF38_14404</name>
</gene>
<evidence type="ECO:0000313" key="11">
    <source>
        <dbReference type="EMBL" id="KNC31305.1"/>
    </source>
</evidence>
<dbReference type="AlphaFoldDB" id="A0A0L0CGD2"/>
<feature type="chain" id="PRO_5005536482" description="Protein-glucosylgalactosylhydroxylysine glucosidase" evidence="9">
    <location>
        <begin position="21"/>
        <end position="714"/>
    </location>
</feature>
<evidence type="ECO:0000256" key="2">
    <source>
        <dbReference type="ARBA" id="ARBA00022801"/>
    </source>
</evidence>
<comment type="function">
    <text evidence="5">Catalyzes the hydrolysis of glucose from the disaccharide unit linked to hydroxylysine residues of collagen and collagen-like proteins.</text>
</comment>
<accession>A0A0L0CGD2</accession>
<comment type="caution">
    <text evidence="11">The sequence shown here is derived from an EMBL/GenBank/DDBJ whole genome shotgun (WGS) entry which is preliminary data.</text>
</comment>
<dbReference type="InterPro" id="IPR008928">
    <property type="entry name" value="6-hairpin_glycosidase_sf"/>
</dbReference>
<dbReference type="STRING" id="7375.A0A0L0CGD2"/>
<evidence type="ECO:0000259" key="10">
    <source>
        <dbReference type="Pfam" id="PF03632"/>
    </source>
</evidence>
<dbReference type="Proteomes" id="UP000037069">
    <property type="component" value="Unassembled WGS sequence"/>
</dbReference>
<evidence type="ECO:0000256" key="3">
    <source>
        <dbReference type="ARBA" id="ARBA00023295"/>
    </source>
</evidence>
<evidence type="ECO:0000256" key="6">
    <source>
        <dbReference type="ARBA" id="ARBA00066430"/>
    </source>
</evidence>
<reference evidence="11 12" key="1">
    <citation type="journal article" date="2015" name="Nat. Commun.">
        <title>Lucilia cuprina genome unlocks parasitic fly biology to underpin future interventions.</title>
        <authorList>
            <person name="Anstead C.A."/>
            <person name="Korhonen P.K."/>
            <person name="Young N.D."/>
            <person name="Hall R.S."/>
            <person name="Jex A.R."/>
            <person name="Murali S.C."/>
            <person name="Hughes D.S."/>
            <person name="Lee S.F."/>
            <person name="Perry T."/>
            <person name="Stroehlein A.J."/>
            <person name="Ansell B.R."/>
            <person name="Breugelmans B."/>
            <person name="Hofmann A."/>
            <person name="Qu J."/>
            <person name="Dugan S."/>
            <person name="Lee S.L."/>
            <person name="Chao H."/>
            <person name="Dinh H."/>
            <person name="Han Y."/>
            <person name="Doddapaneni H.V."/>
            <person name="Worley K.C."/>
            <person name="Muzny D.M."/>
            <person name="Ioannidis P."/>
            <person name="Waterhouse R.M."/>
            <person name="Zdobnov E.M."/>
            <person name="James P.J."/>
            <person name="Bagnall N.H."/>
            <person name="Kotze A.C."/>
            <person name="Gibbs R.A."/>
            <person name="Richards S."/>
            <person name="Batterham P."/>
            <person name="Gasser R.B."/>
        </authorList>
    </citation>
    <scope>NUCLEOTIDE SEQUENCE [LARGE SCALE GENOMIC DNA]</scope>
    <source>
        <strain evidence="11 12">LS</strain>
        <tissue evidence="11">Full body</tissue>
    </source>
</reference>
<dbReference type="Pfam" id="PF03632">
    <property type="entry name" value="Glyco_hydro_65m"/>
    <property type="match status" value="1"/>
</dbReference>
<evidence type="ECO:0000313" key="12">
    <source>
        <dbReference type="Proteomes" id="UP000037069"/>
    </source>
</evidence>
<name>A0A0L0CGD2_LUCCU</name>
<dbReference type="OrthoDB" id="200349at2759"/>
<protein>
    <recommendedName>
        <fullName evidence="7">Protein-glucosylgalactosylhydroxylysine glucosidase</fullName>
        <ecNumber evidence="6">3.2.1.107</ecNumber>
    </recommendedName>
    <alternativeName>
        <fullName evidence="8">Acid trehalase-like protein 1</fullName>
    </alternativeName>
</protein>
<dbReference type="InterPro" id="IPR005195">
    <property type="entry name" value="Glyco_hydro_65_M"/>
</dbReference>
<proteinExistence type="inferred from homology"/>
<evidence type="ECO:0000256" key="1">
    <source>
        <dbReference type="ARBA" id="ARBA00006768"/>
    </source>
</evidence>
<dbReference type="EC" id="3.2.1.107" evidence="6"/>
<dbReference type="EMBL" id="JRES01000438">
    <property type="protein sequence ID" value="KNC31305.1"/>
    <property type="molecule type" value="Genomic_DNA"/>
</dbReference>
<dbReference type="OMA" id="WTSVPDH"/>
<dbReference type="InterPro" id="IPR012341">
    <property type="entry name" value="6hp_glycosidase-like_sf"/>
</dbReference>
<feature type="signal peptide" evidence="9">
    <location>
        <begin position="1"/>
        <end position="20"/>
    </location>
</feature>
<evidence type="ECO:0000256" key="5">
    <source>
        <dbReference type="ARBA" id="ARBA00053339"/>
    </source>
</evidence>
<comment type="similarity">
    <text evidence="1">Belongs to the glycosyl hydrolase 65 family.</text>
</comment>
<evidence type="ECO:0000256" key="4">
    <source>
        <dbReference type="ARBA" id="ARBA00051415"/>
    </source>
</evidence>
<feature type="domain" description="Glycoside hydrolase family 65 central catalytic" evidence="10">
    <location>
        <begin position="297"/>
        <end position="502"/>
    </location>
</feature>
<dbReference type="PANTHER" id="PTHR11051">
    <property type="entry name" value="GLYCOSYL HYDROLASE-RELATED"/>
    <property type="match status" value="1"/>
</dbReference>
<dbReference type="GO" id="GO:0005975">
    <property type="term" value="P:carbohydrate metabolic process"/>
    <property type="evidence" value="ECO:0007669"/>
    <property type="project" value="InterPro"/>
</dbReference>
<dbReference type="FunFam" id="1.50.10.10:FF:000023">
    <property type="entry name" value="Protein-glucosylgalactosylhydroxylysine glucosidase"/>
    <property type="match status" value="1"/>
</dbReference>
<keyword evidence="9" id="KW-0732">Signal</keyword>
<keyword evidence="3" id="KW-0326">Glycosidase</keyword>
<dbReference type="PANTHER" id="PTHR11051:SF8">
    <property type="entry name" value="PROTEIN-GLUCOSYLGALACTOSYLHYDROXYLYSINE GLUCOSIDASE"/>
    <property type="match status" value="1"/>
</dbReference>
<evidence type="ECO:0000256" key="8">
    <source>
        <dbReference type="ARBA" id="ARBA00079982"/>
    </source>
</evidence>
<evidence type="ECO:0000256" key="7">
    <source>
        <dbReference type="ARBA" id="ARBA00071505"/>
    </source>
</evidence>
<keyword evidence="12" id="KW-1185">Reference proteome</keyword>
<organism evidence="11 12">
    <name type="scientific">Lucilia cuprina</name>
    <name type="common">Green bottle fly</name>
    <name type="synonym">Australian sheep blowfly</name>
    <dbReference type="NCBI Taxonomy" id="7375"/>
    <lineage>
        <taxon>Eukaryota</taxon>
        <taxon>Metazoa</taxon>
        <taxon>Ecdysozoa</taxon>
        <taxon>Arthropoda</taxon>
        <taxon>Hexapoda</taxon>
        <taxon>Insecta</taxon>
        <taxon>Pterygota</taxon>
        <taxon>Neoptera</taxon>
        <taxon>Endopterygota</taxon>
        <taxon>Diptera</taxon>
        <taxon>Brachycera</taxon>
        <taxon>Muscomorpha</taxon>
        <taxon>Oestroidea</taxon>
        <taxon>Calliphoridae</taxon>
        <taxon>Luciliinae</taxon>
        <taxon>Lucilia</taxon>
    </lineage>
</organism>
<keyword evidence="2" id="KW-0378">Hydrolase</keyword>
<dbReference type="SUPFAM" id="SSF48208">
    <property type="entry name" value="Six-hairpin glycosidases"/>
    <property type="match status" value="1"/>
</dbReference>
<dbReference type="GO" id="GO:0047402">
    <property type="term" value="F:protein-glucosylgalactosylhydroxylysine glucosidase activity"/>
    <property type="evidence" value="ECO:0007669"/>
    <property type="project" value="UniProtKB-EC"/>
</dbReference>